<gene>
    <name evidence="7" type="ORF">RD2015_1952</name>
</gene>
<dbReference type="Gene3D" id="3.90.550.10">
    <property type="entry name" value="Spore Coat Polysaccharide Biosynthesis Protein SpsA, Chain A"/>
    <property type="match status" value="1"/>
</dbReference>
<dbReference type="Pfam" id="PF00535">
    <property type="entry name" value="Glycos_transf_2"/>
    <property type="match status" value="1"/>
</dbReference>
<dbReference type="KEGG" id="rdp:RD2015_1952"/>
<keyword evidence="2" id="KW-1003">Cell membrane</keyword>
<comment type="subcellular location">
    <subcellularLocation>
        <location evidence="1">Cell membrane</location>
    </subcellularLocation>
</comment>
<dbReference type="GO" id="GO:0005886">
    <property type="term" value="C:plasma membrane"/>
    <property type="evidence" value="ECO:0007669"/>
    <property type="project" value="UniProtKB-SubCell"/>
</dbReference>
<dbReference type="Proteomes" id="UP000060699">
    <property type="component" value="Chromosome"/>
</dbReference>
<accession>A0A0U3MCQ4</accession>
<evidence type="ECO:0000313" key="8">
    <source>
        <dbReference type="Proteomes" id="UP000060699"/>
    </source>
</evidence>
<proteinExistence type="predicted"/>
<keyword evidence="8" id="KW-1185">Reference proteome</keyword>
<name>A0A0U3MCQ4_9BURK</name>
<dbReference type="InterPro" id="IPR001173">
    <property type="entry name" value="Glyco_trans_2-like"/>
</dbReference>
<protein>
    <submittedName>
        <fullName evidence="7">Glycosyl transferase</fullName>
    </submittedName>
</protein>
<evidence type="ECO:0000256" key="5">
    <source>
        <dbReference type="ARBA" id="ARBA00023136"/>
    </source>
</evidence>
<dbReference type="AlphaFoldDB" id="A0A0U3MCQ4"/>
<dbReference type="PANTHER" id="PTHR43646">
    <property type="entry name" value="GLYCOSYLTRANSFERASE"/>
    <property type="match status" value="1"/>
</dbReference>
<keyword evidence="4 7" id="KW-0808">Transferase</keyword>
<dbReference type="RefSeq" id="WP_058934714.1">
    <property type="nucleotide sequence ID" value="NZ_CP013729.1"/>
</dbReference>
<keyword evidence="5" id="KW-0472">Membrane</keyword>
<dbReference type="STRING" id="76731.RD2015_1952"/>
<dbReference type="SUPFAM" id="SSF53448">
    <property type="entry name" value="Nucleotide-diphospho-sugar transferases"/>
    <property type="match status" value="1"/>
</dbReference>
<evidence type="ECO:0000313" key="7">
    <source>
        <dbReference type="EMBL" id="ALV06429.1"/>
    </source>
</evidence>
<keyword evidence="3" id="KW-0328">Glycosyltransferase</keyword>
<evidence type="ECO:0000256" key="2">
    <source>
        <dbReference type="ARBA" id="ARBA00022475"/>
    </source>
</evidence>
<dbReference type="OrthoDB" id="9777873at2"/>
<evidence type="ECO:0000259" key="6">
    <source>
        <dbReference type="Pfam" id="PF00535"/>
    </source>
</evidence>
<evidence type="ECO:0000256" key="3">
    <source>
        <dbReference type="ARBA" id="ARBA00022676"/>
    </source>
</evidence>
<dbReference type="PANTHER" id="PTHR43646:SF2">
    <property type="entry name" value="GLYCOSYLTRANSFERASE 2-LIKE DOMAIN-CONTAINING PROTEIN"/>
    <property type="match status" value="1"/>
</dbReference>
<dbReference type="EMBL" id="CP013729">
    <property type="protein sequence ID" value="ALV06429.1"/>
    <property type="molecule type" value="Genomic_DNA"/>
</dbReference>
<feature type="domain" description="Glycosyltransferase 2-like" evidence="6">
    <location>
        <begin position="4"/>
        <end position="136"/>
    </location>
</feature>
<reference evidence="7 8" key="1">
    <citation type="submission" date="2015-12" db="EMBL/GenBank/DDBJ databases">
        <title>Complete genome of Roseateles depolymerans KCTC 42856.</title>
        <authorList>
            <person name="Kim K.M."/>
        </authorList>
    </citation>
    <scope>NUCLEOTIDE SEQUENCE [LARGE SCALE GENOMIC DNA]</scope>
    <source>
        <strain evidence="7 8">KCTC 42856</strain>
    </source>
</reference>
<sequence length="235" mass="24908">MMGVVVPAHNEEALIGQCLQALRRAAQHPDLGGEPVQVLVVLDACTDRTGEVAAVLGIETLDVQHRNVGRTRAAGAIALIERGVSWLCFTDADTAVAPCWLAQQAAWSRGKRADAVCGVVTVEDWQGFSRREREHYESLYDDREGHGHVHGASLGISAEAYLRTGGFAPLACHEDADLVQRLKAMGGTIARTNTVRVSTSARRTGRVVGGFASYLNGLGAAALGALSVGADRQVL</sequence>
<dbReference type="InterPro" id="IPR029044">
    <property type="entry name" value="Nucleotide-diphossugar_trans"/>
</dbReference>
<evidence type="ECO:0000256" key="4">
    <source>
        <dbReference type="ARBA" id="ARBA00022679"/>
    </source>
</evidence>
<dbReference type="GO" id="GO:0016757">
    <property type="term" value="F:glycosyltransferase activity"/>
    <property type="evidence" value="ECO:0007669"/>
    <property type="project" value="UniProtKB-KW"/>
</dbReference>
<evidence type="ECO:0000256" key="1">
    <source>
        <dbReference type="ARBA" id="ARBA00004236"/>
    </source>
</evidence>
<organism evidence="7 8">
    <name type="scientific">Roseateles depolymerans</name>
    <dbReference type="NCBI Taxonomy" id="76731"/>
    <lineage>
        <taxon>Bacteria</taxon>
        <taxon>Pseudomonadati</taxon>
        <taxon>Pseudomonadota</taxon>
        <taxon>Betaproteobacteria</taxon>
        <taxon>Burkholderiales</taxon>
        <taxon>Sphaerotilaceae</taxon>
        <taxon>Roseateles</taxon>
    </lineage>
</organism>